<dbReference type="PANTHER" id="PTHR23517">
    <property type="entry name" value="RESISTANCE PROTEIN MDTM, PUTATIVE-RELATED-RELATED"/>
    <property type="match status" value="1"/>
</dbReference>
<keyword evidence="3" id="KW-1003">Cell membrane</keyword>
<dbReference type="PROSITE" id="PS50850">
    <property type="entry name" value="MFS"/>
    <property type="match status" value="1"/>
</dbReference>
<proteinExistence type="predicted"/>
<dbReference type="InterPro" id="IPR036259">
    <property type="entry name" value="MFS_trans_sf"/>
</dbReference>
<organism evidence="9 10">
    <name type="scientific">Streptomyces tropicalis</name>
    <dbReference type="NCBI Taxonomy" id="3034234"/>
    <lineage>
        <taxon>Bacteria</taxon>
        <taxon>Bacillati</taxon>
        <taxon>Actinomycetota</taxon>
        <taxon>Actinomycetes</taxon>
        <taxon>Kitasatosporales</taxon>
        <taxon>Streptomycetaceae</taxon>
        <taxon>Streptomyces</taxon>
    </lineage>
</organism>
<dbReference type="Pfam" id="PF07690">
    <property type="entry name" value="MFS_1"/>
    <property type="match status" value="1"/>
</dbReference>
<feature type="transmembrane region" description="Helical" evidence="7">
    <location>
        <begin position="348"/>
        <end position="366"/>
    </location>
</feature>
<dbReference type="Proteomes" id="UP001221150">
    <property type="component" value="Unassembled WGS sequence"/>
</dbReference>
<gene>
    <name evidence="9" type="ORF">P3H78_32265</name>
</gene>
<evidence type="ECO:0000256" key="3">
    <source>
        <dbReference type="ARBA" id="ARBA00022475"/>
    </source>
</evidence>
<dbReference type="SUPFAM" id="SSF103473">
    <property type="entry name" value="MFS general substrate transporter"/>
    <property type="match status" value="1"/>
</dbReference>
<evidence type="ECO:0000256" key="4">
    <source>
        <dbReference type="ARBA" id="ARBA00022692"/>
    </source>
</evidence>
<feature type="transmembrane region" description="Helical" evidence="7">
    <location>
        <begin position="58"/>
        <end position="79"/>
    </location>
</feature>
<feature type="transmembrane region" description="Helical" evidence="7">
    <location>
        <begin position="111"/>
        <end position="137"/>
    </location>
</feature>
<dbReference type="EMBL" id="JARJBB010000048">
    <property type="protein sequence ID" value="MDF3303200.1"/>
    <property type="molecule type" value="Genomic_DNA"/>
</dbReference>
<feature type="transmembrane region" description="Helical" evidence="7">
    <location>
        <begin position="257"/>
        <end position="273"/>
    </location>
</feature>
<accession>A0ABT6AH65</accession>
<sequence>MARDNRPTLQSRPAPLRVPAAYWTLVAGFTICRSGCVVVPFLSLYLVRQQHFSAADAAQVSAAFGAGWAIGPGIAGWLADRIGRRPTLLVTLSAVTTAYLLFPALHTLPALTAAAFAVGLLFDAPRPAVLALVADLVPEEARGRAYARLYWASNIGAGVAGAVGTAISDRHMTALFYIAAASNLAFAVTVLIRRIGTAPRPATPRKRPDSPATGYQALLRDGRFLALTGLTLLYLCSYQQVLFGLPVAMDQAGLKPSAYGIISLINAIGVVAFQPLLQPWIDRRAPLVVCATGAITLGLGMGANLGARQSLIGYGLAAAVWTLGEVLFFSSVMTVVERLAPADARGRYTGIWASTMGISALIAPLISSAALDSGGPELMWTTSLALGALAAGGLLALKRRIDTTPTAPEPEAVDLDLAPSRT</sequence>
<evidence type="ECO:0000256" key="2">
    <source>
        <dbReference type="ARBA" id="ARBA00022448"/>
    </source>
</evidence>
<evidence type="ECO:0000256" key="6">
    <source>
        <dbReference type="ARBA" id="ARBA00023136"/>
    </source>
</evidence>
<comment type="subcellular location">
    <subcellularLocation>
        <location evidence="1">Cell membrane</location>
        <topology evidence="1">Multi-pass membrane protein</topology>
    </subcellularLocation>
</comment>
<keyword evidence="4 7" id="KW-0812">Transmembrane</keyword>
<feature type="transmembrane region" description="Helical" evidence="7">
    <location>
        <begin position="149"/>
        <end position="168"/>
    </location>
</feature>
<dbReference type="PROSITE" id="PS00216">
    <property type="entry name" value="SUGAR_TRANSPORT_1"/>
    <property type="match status" value="1"/>
</dbReference>
<feature type="transmembrane region" description="Helical" evidence="7">
    <location>
        <begin position="311"/>
        <end position="336"/>
    </location>
</feature>
<dbReference type="InterPro" id="IPR020846">
    <property type="entry name" value="MFS_dom"/>
</dbReference>
<evidence type="ECO:0000256" key="5">
    <source>
        <dbReference type="ARBA" id="ARBA00022989"/>
    </source>
</evidence>
<evidence type="ECO:0000313" key="9">
    <source>
        <dbReference type="EMBL" id="MDF3303200.1"/>
    </source>
</evidence>
<feature type="domain" description="Major facilitator superfamily (MFS) profile" evidence="8">
    <location>
        <begin position="16"/>
        <end position="405"/>
    </location>
</feature>
<feature type="transmembrane region" description="Helical" evidence="7">
    <location>
        <begin position="285"/>
        <end position="305"/>
    </location>
</feature>
<reference evidence="9 10" key="1">
    <citation type="submission" date="2023-03" db="EMBL/GenBank/DDBJ databases">
        <title>Draft genome sequence of Streptomyces sp. K1PA1 isolated from peat swamp forest in Thailand.</title>
        <authorList>
            <person name="Klaysubun C."/>
            <person name="Duangmal K."/>
        </authorList>
    </citation>
    <scope>NUCLEOTIDE SEQUENCE [LARGE SCALE GENOMIC DNA]</scope>
    <source>
        <strain evidence="9 10">K1PA1</strain>
    </source>
</reference>
<evidence type="ECO:0000256" key="1">
    <source>
        <dbReference type="ARBA" id="ARBA00004651"/>
    </source>
</evidence>
<keyword evidence="2" id="KW-0813">Transport</keyword>
<evidence type="ECO:0000313" key="10">
    <source>
        <dbReference type="Proteomes" id="UP001221150"/>
    </source>
</evidence>
<dbReference type="InterPro" id="IPR005829">
    <property type="entry name" value="Sugar_transporter_CS"/>
</dbReference>
<protein>
    <submittedName>
        <fullName evidence="9">MFS transporter</fullName>
    </submittedName>
</protein>
<feature type="transmembrane region" description="Helical" evidence="7">
    <location>
        <begin position="174"/>
        <end position="192"/>
    </location>
</feature>
<feature type="transmembrane region" description="Helical" evidence="7">
    <location>
        <begin position="21"/>
        <end position="46"/>
    </location>
</feature>
<comment type="caution">
    <text evidence="9">The sequence shown here is derived from an EMBL/GenBank/DDBJ whole genome shotgun (WGS) entry which is preliminary data.</text>
</comment>
<keyword evidence="5 7" id="KW-1133">Transmembrane helix</keyword>
<keyword evidence="6 7" id="KW-0472">Membrane</keyword>
<dbReference type="InterPro" id="IPR050171">
    <property type="entry name" value="MFS_Transporters"/>
</dbReference>
<keyword evidence="10" id="KW-1185">Reference proteome</keyword>
<evidence type="ECO:0000259" key="8">
    <source>
        <dbReference type="PROSITE" id="PS50850"/>
    </source>
</evidence>
<dbReference type="InterPro" id="IPR011701">
    <property type="entry name" value="MFS"/>
</dbReference>
<feature type="transmembrane region" description="Helical" evidence="7">
    <location>
        <begin position="224"/>
        <end position="245"/>
    </location>
</feature>
<dbReference type="RefSeq" id="WP_276112739.1">
    <property type="nucleotide sequence ID" value="NZ_JARJBB010000048.1"/>
</dbReference>
<dbReference type="PANTHER" id="PTHR23517:SF3">
    <property type="entry name" value="INTEGRAL MEMBRANE TRANSPORT PROTEIN"/>
    <property type="match status" value="1"/>
</dbReference>
<name>A0ABT6AH65_9ACTN</name>
<dbReference type="Gene3D" id="1.20.1250.20">
    <property type="entry name" value="MFS general substrate transporter like domains"/>
    <property type="match status" value="1"/>
</dbReference>
<evidence type="ECO:0000256" key="7">
    <source>
        <dbReference type="SAM" id="Phobius"/>
    </source>
</evidence>
<feature type="transmembrane region" description="Helical" evidence="7">
    <location>
        <begin position="378"/>
        <end position="397"/>
    </location>
</feature>
<feature type="transmembrane region" description="Helical" evidence="7">
    <location>
        <begin position="86"/>
        <end position="105"/>
    </location>
</feature>